<evidence type="ECO:0000313" key="2">
    <source>
        <dbReference type="EMBL" id="KFA91970.1"/>
    </source>
</evidence>
<evidence type="ECO:0000256" key="1">
    <source>
        <dbReference type="SAM" id="SignalP"/>
    </source>
</evidence>
<dbReference type="AlphaFoldDB" id="A0A084SU35"/>
<dbReference type="NCBIfam" id="TIGR02268">
    <property type="entry name" value="Myxococcus xanthus paralogous family TIGR02268"/>
    <property type="match status" value="1"/>
</dbReference>
<name>A0A084SU35_9BACT</name>
<dbReference type="RefSeq" id="WP_043396668.1">
    <property type="nucleotide sequence ID" value="NZ_JPMI01000119.1"/>
</dbReference>
<accession>A0A084SU35</accession>
<keyword evidence="1" id="KW-0732">Signal</keyword>
<feature type="chain" id="PRO_5001781970" description="DUF2381 family protein" evidence="1">
    <location>
        <begin position="23"/>
        <end position="308"/>
    </location>
</feature>
<gene>
    <name evidence="2" type="ORF">Q664_18385</name>
</gene>
<proteinExistence type="predicted"/>
<dbReference type="Pfam" id="PF09544">
    <property type="entry name" value="DUF2381"/>
    <property type="match status" value="1"/>
</dbReference>
<protein>
    <recommendedName>
        <fullName evidence="4">DUF2381 family protein</fullName>
    </recommendedName>
</protein>
<comment type="caution">
    <text evidence="2">The sequence shown here is derived from an EMBL/GenBank/DDBJ whole genome shotgun (WGS) entry which is preliminary data.</text>
</comment>
<evidence type="ECO:0000313" key="3">
    <source>
        <dbReference type="Proteomes" id="UP000028547"/>
    </source>
</evidence>
<sequence>MPTRLPLRSVLLVALMASVALASDERDKISVRPVLLSEHPDNATHRVYVKGQVVTTLRFEKPVDPNKTKMISWEGRLEPLAVVRNKVILEPIHDLNDDEGIPLVVTLVDGTEVPFLLRPPGRKGWSWTDQQVDVFENRESYAAMHAALMEALKKNDALTEENQRYRKEETSEDHALAALLASGAVAQTPFMIADHFSGKDDDTEIDATVFQGKGKVAVVFKIKNLDSEQSWSMKTARLLTKGSGNERAIAVRATVREITPGGSGVVALVADGSAFIEDGALTSLFLEIYRHDGMRQAFVQLDPTLIAR</sequence>
<reference evidence="2 3" key="1">
    <citation type="submission" date="2014-07" db="EMBL/GenBank/DDBJ databases">
        <title>Draft Genome Sequence of Gephyronic Acid Producer, Cystobacter violaceus Strain Cb vi76.</title>
        <authorList>
            <person name="Stevens D.C."/>
            <person name="Young J."/>
            <person name="Carmichael R."/>
            <person name="Tan J."/>
            <person name="Taylor R.E."/>
        </authorList>
    </citation>
    <scope>NUCLEOTIDE SEQUENCE [LARGE SCALE GENOMIC DNA]</scope>
    <source>
        <strain evidence="2 3">Cb vi76</strain>
    </source>
</reference>
<dbReference type="EMBL" id="JPMI01000119">
    <property type="protein sequence ID" value="KFA91970.1"/>
    <property type="molecule type" value="Genomic_DNA"/>
</dbReference>
<evidence type="ECO:0008006" key="4">
    <source>
        <dbReference type="Google" id="ProtNLM"/>
    </source>
</evidence>
<dbReference type="Proteomes" id="UP000028547">
    <property type="component" value="Unassembled WGS sequence"/>
</dbReference>
<organism evidence="2 3">
    <name type="scientific">Archangium violaceum Cb vi76</name>
    <dbReference type="NCBI Taxonomy" id="1406225"/>
    <lineage>
        <taxon>Bacteria</taxon>
        <taxon>Pseudomonadati</taxon>
        <taxon>Myxococcota</taxon>
        <taxon>Myxococcia</taxon>
        <taxon>Myxococcales</taxon>
        <taxon>Cystobacterineae</taxon>
        <taxon>Archangiaceae</taxon>
        <taxon>Archangium</taxon>
    </lineage>
</organism>
<dbReference type="InterPro" id="IPR011754">
    <property type="entry name" value="Mxa_paralog_2268"/>
</dbReference>
<feature type="signal peptide" evidence="1">
    <location>
        <begin position="1"/>
        <end position="22"/>
    </location>
</feature>